<evidence type="ECO:0000313" key="2">
    <source>
        <dbReference type="EMBL" id="ARU03616.1"/>
    </source>
</evidence>
<dbReference type="SMART" id="SM00060">
    <property type="entry name" value="FN3"/>
    <property type="match status" value="1"/>
</dbReference>
<dbReference type="Proteomes" id="UP000196138">
    <property type="component" value="Chromosome"/>
</dbReference>
<dbReference type="Gene3D" id="2.60.40.10">
    <property type="entry name" value="Immunoglobulins"/>
    <property type="match status" value="1"/>
</dbReference>
<dbReference type="CDD" id="cd00063">
    <property type="entry name" value="FN3"/>
    <property type="match status" value="1"/>
</dbReference>
<keyword evidence="3" id="KW-1185">Reference proteome</keyword>
<dbReference type="KEGG" id="cser:CCO03_01965"/>
<protein>
    <recommendedName>
        <fullName evidence="1">Fibronectin type-III domain-containing protein</fullName>
    </recommendedName>
</protein>
<dbReference type="InterPro" id="IPR036116">
    <property type="entry name" value="FN3_sf"/>
</dbReference>
<dbReference type="InterPro" id="IPR003961">
    <property type="entry name" value="FN3_dom"/>
</dbReference>
<dbReference type="AlphaFoldDB" id="A0A1Y0EJ57"/>
<gene>
    <name evidence="2" type="ORF">CCO03_01965</name>
</gene>
<feature type="domain" description="Fibronectin type-III" evidence="1">
    <location>
        <begin position="216"/>
        <end position="310"/>
    </location>
</feature>
<organism evidence="2 3">
    <name type="scientific">Comamonas serinivorans</name>
    <dbReference type="NCBI Taxonomy" id="1082851"/>
    <lineage>
        <taxon>Bacteria</taxon>
        <taxon>Pseudomonadati</taxon>
        <taxon>Pseudomonadota</taxon>
        <taxon>Betaproteobacteria</taxon>
        <taxon>Burkholderiales</taxon>
        <taxon>Comamonadaceae</taxon>
        <taxon>Comamonas</taxon>
    </lineage>
</organism>
<dbReference type="InterPro" id="IPR013783">
    <property type="entry name" value="Ig-like_fold"/>
</dbReference>
<proteinExistence type="predicted"/>
<dbReference type="SUPFAM" id="SSF49265">
    <property type="entry name" value="Fibronectin type III"/>
    <property type="match status" value="1"/>
</dbReference>
<evidence type="ECO:0000313" key="3">
    <source>
        <dbReference type="Proteomes" id="UP000196138"/>
    </source>
</evidence>
<dbReference type="EMBL" id="CP021455">
    <property type="protein sequence ID" value="ARU03616.1"/>
    <property type="molecule type" value="Genomic_DNA"/>
</dbReference>
<evidence type="ECO:0000259" key="1">
    <source>
        <dbReference type="PROSITE" id="PS50853"/>
    </source>
</evidence>
<name>A0A1Y0EJ57_9BURK</name>
<dbReference type="OrthoDB" id="8807969at2"/>
<dbReference type="Pfam" id="PF00041">
    <property type="entry name" value="fn3"/>
    <property type="match status" value="1"/>
</dbReference>
<dbReference type="PROSITE" id="PS50853">
    <property type="entry name" value="FN3"/>
    <property type="match status" value="1"/>
</dbReference>
<reference evidence="2 3" key="1">
    <citation type="submission" date="2017-05" db="EMBL/GenBank/DDBJ databases">
        <authorList>
            <person name="Song R."/>
            <person name="Chenine A.L."/>
            <person name="Ruprecht R.M."/>
        </authorList>
    </citation>
    <scope>NUCLEOTIDE SEQUENCE [LARGE SCALE GENOMIC DNA]</scope>
    <source>
        <strain evidence="2 3">DSM 26136</strain>
    </source>
</reference>
<accession>A0A1Y0EJ57</accession>
<sequence length="345" mass="34381">MPLFAPIRSSQLLQHLRPGTLALAVLGVAHSVQAAVQFELIPATQAWNTITQVGGVPVLPFDLTPQAAIVDITPGIATIPGMPMQANGNPAVTTLSSATALTKYTMGVQWNQTWANQYLGPIFFSGYGTMALTLALPARTTAFHLFGVSNFGGTHIFQATSDSGAGSGPVTVVTTGMNDAVPGLGFYTSQAGEFLQTIEVQADASFGIAVFGIAQAPDAPALSAATPAPGAAQLQVTAPTDVGTHAVTGYLASCAPQAGGAALTVTGSTSPLTVSGLTNGTTYMCTVAATSAAGTGPASGAQAVTPAAPVAATVAPVPALSTLGAGLLALLSAGLGAWGLRRREP</sequence>